<keyword evidence="8" id="KW-0625">Polysaccharide transport</keyword>
<gene>
    <name evidence="19" type="ORF">DWW57_05095</name>
</gene>
<organism evidence="19 20">
    <name type="scientific">Odoribacter splanchnicus</name>
    <dbReference type="NCBI Taxonomy" id="28118"/>
    <lineage>
        <taxon>Bacteria</taxon>
        <taxon>Pseudomonadati</taxon>
        <taxon>Bacteroidota</taxon>
        <taxon>Bacteroidia</taxon>
        <taxon>Bacteroidales</taxon>
        <taxon>Odoribacteraceae</taxon>
        <taxon>Odoribacter</taxon>
    </lineage>
</organism>
<evidence type="ECO:0000313" key="20">
    <source>
        <dbReference type="Proteomes" id="UP000284243"/>
    </source>
</evidence>
<dbReference type="SUPFAM" id="SSF142984">
    <property type="entry name" value="Nqo1 middle domain-like"/>
    <property type="match status" value="1"/>
</dbReference>
<keyword evidence="6" id="KW-0812">Transmembrane</keyword>
<keyword evidence="3" id="KW-0813">Transport</keyword>
<evidence type="ECO:0000256" key="10">
    <source>
        <dbReference type="ARBA" id="ARBA00023114"/>
    </source>
</evidence>
<evidence type="ECO:0000256" key="1">
    <source>
        <dbReference type="ARBA" id="ARBA00004571"/>
    </source>
</evidence>
<sequence>MKKLFLLILFVQFISVTFAQMSDDQVVAMVKEAQNQGKTQQQIIMMLGQKGVTQEQLIRIKNNYTGKKSTAGEQTGNGMSRLRQENPPAVNILDSLNLEEDKELLFSKDSLPEIRIFGRNIFNNKQLTFEPNLNIATPENYVLGPGDEIIVDIWGGSVKTIRQYIAPDGNITIEEIGPVYLNGLKIEEAYQRVKNALSQVYASLNSDEPDTFIKVSLGNVRSIRVNVMGEVAMPGTYTLPSLATLFHALYNAGGVGEIGSMRNITVNRKGKVVADVDVYDYLLKGRSDLDISLNDGDVVLVAPYANLVSLTGKVKRPMIYEMKDTETVGDLLEYAGGFKGDAYKNAIRVIRKSGREYQVYNVEEGEFKSFPLVDGDSISVDPMLNRFENRVQIRGAVYRPGLYDLGKVTTVKELIEKAEGITEDAFVNRAVLFRQKPDLTQEVVALNVTGILSGSAANLPLQKNDELYIPSIFDLQEEYTLSVKGAVRVPGVYKYADNATIEDLIIQAGGLLESASTVKVDVARRIKNPKSLTGLTKLAENFTFTLKDGLIVDGKPDFTLEPYDEVFVRNSPGYQVQQNVTVTGEVLFEGNYVLSQKGERLSDLVKRAGGLMPEAYAKGARLLRQMTPDEKARVESVLKLSKQTDKDSIDINRLDIGNTYYVGIELKKAIENPGSDYDVVLREGDQLVVPQYTGTVKISGAVMYPNTVVYKKNAKLNYYIEQGGGFASRAKKRRVFIVYMNGTVQKSKTFSKAKAAPGCEIIVPVKPPRKGVGLAEIMSIASSTTSMAALVTSIINSTK</sequence>
<dbReference type="GO" id="GO:0009279">
    <property type="term" value="C:cell outer membrane"/>
    <property type="evidence" value="ECO:0007669"/>
    <property type="project" value="UniProtKB-SubCell"/>
</dbReference>
<evidence type="ECO:0000259" key="16">
    <source>
        <dbReference type="Pfam" id="PF02563"/>
    </source>
</evidence>
<keyword evidence="7 15" id="KW-0732">Signal</keyword>
<proteinExistence type="inferred from homology"/>
<dbReference type="AlphaFoldDB" id="A0A412TVS6"/>
<feature type="signal peptide" evidence="15">
    <location>
        <begin position="1"/>
        <end position="19"/>
    </location>
</feature>
<dbReference type="Pfam" id="PF02563">
    <property type="entry name" value="Poly_export"/>
    <property type="match status" value="1"/>
</dbReference>
<comment type="similarity">
    <text evidence="2">Belongs to the BexD/CtrA/VexA family.</text>
</comment>
<evidence type="ECO:0000256" key="15">
    <source>
        <dbReference type="SAM" id="SignalP"/>
    </source>
</evidence>
<dbReference type="GO" id="GO:0015159">
    <property type="term" value="F:polysaccharide transmembrane transporter activity"/>
    <property type="evidence" value="ECO:0007669"/>
    <property type="project" value="InterPro"/>
</dbReference>
<dbReference type="InterPro" id="IPR049712">
    <property type="entry name" value="Poly_export"/>
</dbReference>
<feature type="domain" description="Soluble ligand binding" evidence="17">
    <location>
        <begin position="696"/>
        <end position="744"/>
    </location>
</feature>
<dbReference type="RefSeq" id="WP_022159318.1">
    <property type="nucleotide sequence ID" value="NZ_JADNJC010000012.1"/>
</dbReference>
<evidence type="ECO:0000256" key="3">
    <source>
        <dbReference type="ARBA" id="ARBA00022448"/>
    </source>
</evidence>
<evidence type="ECO:0000256" key="9">
    <source>
        <dbReference type="ARBA" id="ARBA00023065"/>
    </source>
</evidence>
<feature type="chain" id="PRO_5019432537" evidence="15">
    <location>
        <begin position="20"/>
        <end position="799"/>
    </location>
</feature>
<dbReference type="EMBL" id="QRYC01000004">
    <property type="protein sequence ID" value="RGU57869.1"/>
    <property type="molecule type" value="Genomic_DNA"/>
</dbReference>
<evidence type="ECO:0000259" key="18">
    <source>
        <dbReference type="Pfam" id="PF22461"/>
    </source>
</evidence>
<comment type="caution">
    <text evidence="19">The sequence shown here is derived from an EMBL/GenBank/DDBJ whole genome shotgun (WGS) entry which is preliminary data.</text>
</comment>
<keyword evidence="14" id="KW-0449">Lipoprotein</keyword>
<dbReference type="Pfam" id="PF22461">
    <property type="entry name" value="SLBB_2"/>
    <property type="match status" value="2"/>
</dbReference>
<keyword evidence="12" id="KW-0564">Palmitate</keyword>
<feature type="domain" description="SLBB" evidence="18">
    <location>
        <begin position="224"/>
        <end position="301"/>
    </location>
</feature>
<feature type="domain" description="Soluble ligand binding" evidence="17">
    <location>
        <begin position="308"/>
        <end position="359"/>
    </location>
</feature>
<evidence type="ECO:0000256" key="12">
    <source>
        <dbReference type="ARBA" id="ARBA00023139"/>
    </source>
</evidence>
<keyword evidence="11" id="KW-0472">Membrane</keyword>
<dbReference type="PANTHER" id="PTHR33619">
    <property type="entry name" value="POLYSACCHARIDE EXPORT PROTEIN GFCE-RELATED"/>
    <property type="match status" value="1"/>
</dbReference>
<dbReference type="Gene3D" id="3.10.560.10">
    <property type="entry name" value="Outer membrane lipoprotein wza domain like"/>
    <property type="match status" value="6"/>
</dbReference>
<evidence type="ECO:0000256" key="8">
    <source>
        <dbReference type="ARBA" id="ARBA00023047"/>
    </source>
</evidence>
<evidence type="ECO:0000256" key="14">
    <source>
        <dbReference type="ARBA" id="ARBA00023288"/>
    </source>
</evidence>
<dbReference type="GO" id="GO:0046930">
    <property type="term" value="C:pore complex"/>
    <property type="evidence" value="ECO:0007669"/>
    <property type="project" value="UniProtKB-KW"/>
</dbReference>
<evidence type="ECO:0000256" key="2">
    <source>
        <dbReference type="ARBA" id="ARBA00009450"/>
    </source>
</evidence>
<feature type="domain" description="SLBB" evidence="18">
    <location>
        <begin position="390"/>
        <end position="469"/>
    </location>
</feature>
<comment type="subcellular location">
    <subcellularLocation>
        <location evidence="1">Cell outer membrane</location>
        <topology evidence="1">Multi-pass membrane protein</topology>
    </subcellularLocation>
</comment>
<evidence type="ECO:0000259" key="17">
    <source>
        <dbReference type="Pfam" id="PF10531"/>
    </source>
</evidence>
<keyword evidence="5" id="KW-0762">Sugar transport</keyword>
<feature type="domain" description="Soluble ligand binding" evidence="17">
    <location>
        <begin position="580"/>
        <end position="629"/>
    </location>
</feature>
<evidence type="ECO:0000313" key="19">
    <source>
        <dbReference type="EMBL" id="RGU57869.1"/>
    </source>
</evidence>
<dbReference type="PANTHER" id="PTHR33619:SF3">
    <property type="entry name" value="POLYSACCHARIDE EXPORT PROTEIN GFCE-RELATED"/>
    <property type="match status" value="1"/>
</dbReference>
<keyword evidence="9" id="KW-0406">Ion transport</keyword>
<accession>A0A412TVS6</accession>
<evidence type="ECO:0000256" key="7">
    <source>
        <dbReference type="ARBA" id="ARBA00022729"/>
    </source>
</evidence>
<feature type="domain" description="Polysaccharide export protein N-terminal" evidence="16">
    <location>
        <begin position="137"/>
        <end position="201"/>
    </location>
</feature>
<reference evidence="19 20" key="1">
    <citation type="submission" date="2018-08" db="EMBL/GenBank/DDBJ databases">
        <title>A genome reference for cultivated species of the human gut microbiota.</title>
        <authorList>
            <person name="Zou Y."/>
            <person name="Xue W."/>
            <person name="Luo G."/>
        </authorList>
    </citation>
    <scope>NUCLEOTIDE SEQUENCE [LARGE SCALE GENOMIC DNA]</scope>
    <source>
        <strain evidence="19 20">AF16-14</strain>
    </source>
</reference>
<dbReference type="InterPro" id="IPR054765">
    <property type="entry name" value="SLBB_dom"/>
</dbReference>
<evidence type="ECO:0000256" key="5">
    <source>
        <dbReference type="ARBA" id="ARBA00022597"/>
    </source>
</evidence>
<dbReference type="InterPro" id="IPR019554">
    <property type="entry name" value="Soluble_ligand-bd"/>
</dbReference>
<dbReference type="GO" id="GO:0006811">
    <property type="term" value="P:monoatomic ion transport"/>
    <property type="evidence" value="ECO:0007669"/>
    <property type="project" value="UniProtKB-KW"/>
</dbReference>
<dbReference type="InterPro" id="IPR003715">
    <property type="entry name" value="Poly_export_N"/>
</dbReference>
<dbReference type="Pfam" id="PF10531">
    <property type="entry name" value="SLBB"/>
    <property type="match status" value="4"/>
</dbReference>
<evidence type="ECO:0000256" key="6">
    <source>
        <dbReference type="ARBA" id="ARBA00022692"/>
    </source>
</evidence>
<evidence type="ECO:0000256" key="11">
    <source>
        <dbReference type="ARBA" id="ARBA00023136"/>
    </source>
</evidence>
<evidence type="ECO:0000256" key="13">
    <source>
        <dbReference type="ARBA" id="ARBA00023237"/>
    </source>
</evidence>
<keyword evidence="13" id="KW-0998">Cell outer membrane</keyword>
<name>A0A412TVS6_9BACT</name>
<dbReference type="Proteomes" id="UP000284243">
    <property type="component" value="Unassembled WGS sequence"/>
</dbReference>
<evidence type="ECO:0000256" key="4">
    <source>
        <dbReference type="ARBA" id="ARBA00022452"/>
    </source>
</evidence>
<feature type="domain" description="Soluble ligand binding" evidence="17">
    <location>
        <begin position="483"/>
        <end position="527"/>
    </location>
</feature>
<dbReference type="GO" id="GO:0015288">
    <property type="term" value="F:porin activity"/>
    <property type="evidence" value="ECO:0007669"/>
    <property type="project" value="UniProtKB-KW"/>
</dbReference>
<keyword evidence="4" id="KW-1134">Transmembrane beta strand</keyword>
<protein>
    <submittedName>
        <fullName evidence="19">Capsule biosynthesis protein</fullName>
    </submittedName>
</protein>
<keyword evidence="10" id="KW-0626">Porin</keyword>